<name>A0A7C9IPJ6_9RHOB</name>
<keyword evidence="7" id="KW-1185">Reference proteome</keyword>
<dbReference type="Gene3D" id="1.10.260.40">
    <property type="entry name" value="lambda repressor-like DNA-binding domains"/>
    <property type="match status" value="1"/>
</dbReference>
<evidence type="ECO:0000256" key="3">
    <source>
        <dbReference type="ARBA" id="ARBA00023163"/>
    </source>
</evidence>
<dbReference type="SMART" id="SM00354">
    <property type="entry name" value="HTH_LACI"/>
    <property type="match status" value="1"/>
</dbReference>
<sequence>MNLRELSEILGLSQTTVSRALNGYPEVAEETRRRVREAATTYNYHPNNRARSLATGRSMSIGHVIPVSTQHEIVNPIFTDFISGAGEAYAAAGYDLTLKMVSDGDEDEVYRDLANRGSVDGVIVHGPRVDDRRIAMLSELGLPFVVHGRATGSTREYSWLDVNNRRAFYRATSFLIDFGHRRIGLINGIETMDFATRRRTGYREALEEAGIVPCPELIAHGEMTERHGYASARQMLNDAMPPTAFVVASVICAIGVRRAVQELGLIVGRDVSIVIYDDDLSYFKSGDDIPVFTAVRSSVREAGRNAANMLLDIIAGTGDAPRQRLMEAELTVGSSTGPAPDLAPHRQRG</sequence>
<dbReference type="Gene3D" id="3.40.50.2300">
    <property type="match status" value="2"/>
</dbReference>
<reference evidence="6 7" key="1">
    <citation type="submission" date="2019-12" db="EMBL/GenBank/DDBJ databases">
        <authorList>
            <person name="Lee S.D."/>
        </authorList>
    </citation>
    <scope>NUCLEOTIDE SEQUENCE [LARGE SCALE GENOMIC DNA]</scope>
    <source>
        <strain evidence="6 7">GH1-50</strain>
    </source>
</reference>
<dbReference type="GO" id="GO:0003700">
    <property type="term" value="F:DNA-binding transcription factor activity"/>
    <property type="evidence" value="ECO:0007669"/>
    <property type="project" value="TreeGrafter"/>
</dbReference>
<dbReference type="InterPro" id="IPR000843">
    <property type="entry name" value="HTH_LacI"/>
</dbReference>
<dbReference type="InterPro" id="IPR046335">
    <property type="entry name" value="LacI/GalR-like_sensor"/>
</dbReference>
<accession>A0A7C9IPJ6</accession>
<dbReference type="Pfam" id="PF00356">
    <property type="entry name" value="LacI"/>
    <property type="match status" value="1"/>
</dbReference>
<keyword evidence="2" id="KW-0238">DNA-binding</keyword>
<dbReference type="PANTHER" id="PTHR30146:SF155">
    <property type="entry name" value="ALANINE RACEMASE"/>
    <property type="match status" value="1"/>
</dbReference>
<dbReference type="Pfam" id="PF13377">
    <property type="entry name" value="Peripla_BP_3"/>
    <property type="match status" value="1"/>
</dbReference>
<dbReference type="Proteomes" id="UP000480350">
    <property type="component" value="Unassembled WGS sequence"/>
</dbReference>
<evidence type="ECO:0000259" key="5">
    <source>
        <dbReference type="PROSITE" id="PS50932"/>
    </source>
</evidence>
<evidence type="ECO:0000256" key="4">
    <source>
        <dbReference type="SAM" id="MobiDB-lite"/>
    </source>
</evidence>
<comment type="caution">
    <text evidence="6">The sequence shown here is derived from an EMBL/GenBank/DDBJ whole genome shotgun (WGS) entry which is preliminary data.</text>
</comment>
<dbReference type="InterPro" id="IPR010982">
    <property type="entry name" value="Lambda_DNA-bd_dom_sf"/>
</dbReference>
<proteinExistence type="predicted"/>
<feature type="domain" description="HTH lacI-type" evidence="5">
    <location>
        <begin position="1"/>
        <end position="55"/>
    </location>
</feature>
<evidence type="ECO:0000313" key="7">
    <source>
        <dbReference type="Proteomes" id="UP000480350"/>
    </source>
</evidence>
<dbReference type="GO" id="GO:0000976">
    <property type="term" value="F:transcription cis-regulatory region binding"/>
    <property type="evidence" value="ECO:0007669"/>
    <property type="project" value="TreeGrafter"/>
</dbReference>
<evidence type="ECO:0000313" key="6">
    <source>
        <dbReference type="EMBL" id="MXQ06903.1"/>
    </source>
</evidence>
<dbReference type="PROSITE" id="PS50932">
    <property type="entry name" value="HTH_LACI_2"/>
    <property type="match status" value="1"/>
</dbReference>
<organism evidence="6 7">
    <name type="scientific">Kangsaoukella pontilimi</name>
    <dbReference type="NCBI Taxonomy" id="2691042"/>
    <lineage>
        <taxon>Bacteria</taxon>
        <taxon>Pseudomonadati</taxon>
        <taxon>Pseudomonadota</taxon>
        <taxon>Alphaproteobacteria</taxon>
        <taxon>Rhodobacterales</taxon>
        <taxon>Paracoccaceae</taxon>
        <taxon>Kangsaoukella</taxon>
    </lineage>
</organism>
<dbReference type="CDD" id="cd01392">
    <property type="entry name" value="HTH_LacI"/>
    <property type="match status" value="1"/>
</dbReference>
<dbReference type="PANTHER" id="PTHR30146">
    <property type="entry name" value="LACI-RELATED TRANSCRIPTIONAL REPRESSOR"/>
    <property type="match status" value="1"/>
</dbReference>
<dbReference type="SUPFAM" id="SSF53822">
    <property type="entry name" value="Periplasmic binding protein-like I"/>
    <property type="match status" value="1"/>
</dbReference>
<keyword evidence="1" id="KW-0805">Transcription regulation</keyword>
<dbReference type="CDD" id="cd20010">
    <property type="entry name" value="PBP1_AglR-like"/>
    <property type="match status" value="1"/>
</dbReference>
<evidence type="ECO:0000256" key="1">
    <source>
        <dbReference type="ARBA" id="ARBA00023015"/>
    </source>
</evidence>
<feature type="region of interest" description="Disordered" evidence="4">
    <location>
        <begin position="330"/>
        <end position="349"/>
    </location>
</feature>
<keyword evidence="3" id="KW-0804">Transcription</keyword>
<dbReference type="AlphaFoldDB" id="A0A7C9IPJ6"/>
<reference evidence="6 7" key="2">
    <citation type="submission" date="2020-03" db="EMBL/GenBank/DDBJ databases">
        <title>Kangsaoukella pontilimi gen. nov., sp. nov., a new member of the family Rhodobacteraceae isolated from a tidal mudflat.</title>
        <authorList>
            <person name="Kim I.S."/>
        </authorList>
    </citation>
    <scope>NUCLEOTIDE SEQUENCE [LARGE SCALE GENOMIC DNA]</scope>
    <source>
        <strain evidence="6 7">GH1-50</strain>
    </source>
</reference>
<gene>
    <name evidence="6" type="ORF">GQ651_03490</name>
</gene>
<dbReference type="EMBL" id="WUPT01000001">
    <property type="protein sequence ID" value="MXQ06903.1"/>
    <property type="molecule type" value="Genomic_DNA"/>
</dbReference>
<dbReference type="SUPFAM" id="SSF47413">
    <property type="entry name" value="lambda repressor-like DNA-binding domains"/>
    <property type="match status" value="1"/>
</dbReference>
<evidence type="ECO:0000256" key="2">
    <source>
        <dbReference type="ARBA" id="ARBA00023125"/>
    </source>
</evidence>
<protein>
    <submittedName>
        <fullName evidence="6">Substrate-binding domain-containing protein</fullName>
    </submittedName>
</protein>
<dbReference type="InterPro" id="IPR028082">
    <property type="entry name" value="Peripla_BP_I"/>
</dbReference>
<dbReference type="RefSeq" id="WP_160762815.1">
    <property type="nucleotide sequence ID" value="NZ_WUPT01000001.1"/>
</dbReference>